<dbReference type="RefSeq" id="WP_092083995.1">
    <property type="nucleotide sequence ID" value="NZ_FMZW01000017.1"/>
</dbReference>
<gene>
    <name evidence="1" type="ORF">SAMN05216337_101798</name>
</gene>
<sequence>MIEPADTPNARRALELAVINAFFLPGSAAHVATAFSTERKKLHAGDVARIWAKAKERGDLPNITRPAKGPKERLFKLESA</sequence>
<organism evidence="1 2">
    <name type="scientific">Bradyrhizobium brasilense</name>
    <dbReference type="NCBI Taxonomy" id="1419277"/>
    <lineage>
        <taxon>Bacteria</taxon>
        <taxon>Pseudomonadati</taxon>
        <taxon>Pseudomonadota</taxon>
        <taxon>Alphaproteobacteria</taxon>
        <taxon>Hyphomicrobiales</taxon>
        <taxon>Nitrobacteraceae</taxon>
        <taxon>Bradyrhizobium</taxon>
    </lineage>
</organism>
<evidence type="ECO:0000313" key="2">
    <source>
        <dbReference type="Proteomes" id="UP000199245"/>
    </source>
</evidence>
<protein>
    <submittedName>
        <fullName evidence="1">Uncharacterized protein</fullName>
    </submittedName>
</protein>
<name>A0A1G6YWE7_9BRAD</name>
<evidence type="ECO:0000313" key="1">
    <source>
        <dbReference type="EMBL" id="SDD93957.1"/>
    </source>
</evidence>
<dbReference type="EMBL" id="FMZW01000017">
    <property type="protein sequence ID" value="SDD93957.1"/>
    <property type="molecule type" value="Genomic_DNA"/>
</dbReference>
<accession>A0A1G6YWE7</accession>
<dbReference type="Proteomes" id="UP000199245">
    <property type="component" value="Unassembled WGS sequence"/>
</dbReference>
<proteinExistence type="predicted"/>
<reference evidence="1 2" key="1">
    <citation type="submission" date="2016-10" db="EMBL/GenBank/DDBJ databases">
        <authorList>
            <person name="de Groot N.N."/>
        </authorList>
    </citation>
    <scope>NUCLEOTIDE SEQUENCE [LARGE SCALE GENOMIC DNA]</scope>
    <source>
        <strain evidence="1 2">R5</strain>
    </source>
</reference>
<dbReference type="AlphaFoldDB" id="A0A1G6YWE7"/>